<keyword evidence="6" id="KW-1185">Reference proteome</keyword>
<evidence type="ECO:0000256" key="4">
    <source>
        <dbReference type="ARBA" id="ARBA00023239"/>
    </source>
</evidence>
<protein>
    <recommendedName>
        <fullName evidence="7">DUF1822 family protein</fullName>
    </recommendedName>
</protein>
<dbReference type="Gene3D" id="1.25.10.10">
    <property type="entry name" value="Leucine-rich Repeat Variant"/>
    <property type="match status" value="1"/>
</dbReference>
<proteinExistence type="inferred from homology"/>
<dbReference type="InterPro" id="IPR016024">
    <property type="entry name" value="ARM-type_fold"/>
</dbReference>
<dbReference type="InterPro" id="IPR014951">
    <property type="entry name" value="DUF1822"/>
</dbReference>
<dbReference type="Proteomes" id="UP000326678">
    <property type="component" value="Chromosome Gxm2"/>
</dbReference>
<sequence>MFEQNIVKLINHNSKAVILEFSENNKEKAWLQVKHQEKYSNHASHWNAFLNLLSQNILSEWLKEEFDLSQPLAWSSPDIWEFVNGTSFSLGDKRIVIIKSEAIDNQEFCVPQEWVDIPKFVADYYLAVQIIPDELSLCIWGFTTHLDLKNQGEYDAFEHTYTLLRDDLVQDINAFLVSLEVCPQQREAIPTLPKTSANEAENLIKQLSQASAYSPRLDIDFLKWAALLENDEWRQKLYEHRLIPTKAAINLSSWLENIFDTGWQTLEELFANSQVNWAFRNERLSKKPDPNTLKQIKNLIEQIKNTLDEGQRQIAAERLGEIGYQDKQIIDALIYLIQETKNEETRWTAAESLWMIDPGNSTVGVKLGSNLGMQLAGNPLALIVGFLEKSDGKVAVLVQVHVMEGQKYLPPGCRMTVLDETGNIFSEIVARESDRAIQNKFSAKRGERFSVKISLGDSCIAKDFSL</sequence>
<dbReference type="SUPFAM" id="SSF48371">
    <property type="entry name" value="ARM repeat"/>
    <property type="match status" value="1"/>
</dbReference>
<dbReference type="EMBL" id="CP045227">
    <property type="protein sequence ID" value="QFS51529.1"/>
    <property type="molecule type" value="Genomic_DNA"/>
</dbReference>
<dbReference type="GO" id="GO:0030089">
    <property type="term" value="C:phycobilisome"/>
    <property type="evidence" value="ECO:0007669"/>
    <property type="project" value="UniProtKB-KW"/>
</dbReference>
<evidence type="ECO:0000256" key="2">
    <source>
        <dbReference type="ARBA" id="ARBA00022549"/>
    </source>
</evidence>
<reference evidence="5 6" key="1">
    <citation type="submission" date="2019-10" db="EMBL/GenBank/DDBJ databases">
        <title>Genomic and transcriptomic insights into the perfect genentic adaptation of a filamentous nitrogen-fixing cyanobacterium to rice fields.</title>
        <authorList>
            <person name="Chen Z."/>
        </authorList>
    </citation>
    <scope>NUCLEOTIDE SEQUENCE [LARGE SCALE GENOMIC DNA]</scope>
    <source>
        <strain evidence="5">CCNUC1</strain>
    </source>
</reference>
<gene>
    <name evidence="5" type="ORF">GXM_09023</name>
</gene>
<keyword evidence="4" id="KW-0456">Lyase</keyword>
<dbReference type="AlphaFoldDB" id="A0A5P8WI84"/>
<name>A0A5P8WI84_9NOSO</name>
<organism evidence="5 6">
    <name type="scientific">Nostoc sphaeroides CCNUC1</name>
    <dbReference type="NCBI Taxonomy" id="2653204"/>
    <lineage>
        <taxon>Bacteria</taxon>
        <taxon>Bacillati</taxon>
        <taxon>Cyanobacteriota</taxon>
        <taxon>Cyanophyceae</taxon>
        <taxon>Nostocales</taxon>
        <taxon>Nostocaceae</taxon>
        <taxon>Nostoc</taxon>
    </lineage>
</organism>
<dbReference type="KEGG" id="nsh:GXM_09023"/>
<dbReference type="GO" id="GO:0016829">
    <property type="term" value="F:lyase activity"/>
    <property type="evidence" value="ECO:0007669"/>
    <property type="project" value="UniProtKB-KW"/>
</dbReference>
<comment type="similarity">
    <text evidence="1">Belongs to the CpcE/RpcE/PecE family.</text>
</comment>
<dbReference type="Pfam" id="PF08852">
    <property type="entry name" value="DUF1822"/>
    <property type="match status" value="2"/>
</dbReference>
<dbReference type="InterPro" id="IPR011989">
    <property type="entry name" value="ARM-like"/>
</dbReference>
<accession>A0A5P8WI84</accession>
<evidence type="ECO:0000256" key="3">
    <source>
        <dbReference type="ARBA" id="ARBA00022738"/>
    </source>
</evidence>
<keyword evidence="3" id="KW-0605">Phycobilisome</keyword>
<evidence type="ECO:0000313" key="6">
    <source>
        <dbReference type="Proteomes" id="UP000326678"/>
    </source>
</evidence>
<evidence type="ECO:0000313" key="5">
    <source>
        <dbReference type="EMBL" id="QFS51529.1"/>
    </source>
</evidence>
<evidence type="ECO:0008006" key="7">
    <source>
        <dbReference type="Google" id="ProtNLM"/>
    </source>
</evidence>
<keyword evidence="2" id="KW-0042">Antenna complex</keyword>
<evidence type="ECO:0000256" key="1">
    <source>
        <dbReference type="ARBA" id="ARBA00009299"/>
    </source>
</evidence>